<dbReference type="GO" id="GO:0046872">
    <property type="term" value="F:metal ion binding"/>
    <property type="evidence" value="ECO:0007669"/>
    <property type="project" value="UniProtKB-KW"/>
</dbReference>
<feature type="region of interest" description="Disordered" evidence="11">
    <location>
        <begin position="1056"/>
        <end position="1076"/>
    </location>
</feature>
<dbReference type="EMBL" id="HBFC01008163">
    <property type="protein sequence ID" value="CAD8701967.1"/>
    <property type="molecule type" value="Transcribed_RNA"/>
</dbReference>
<dbReference type="InterPro" id="IPR023214">
    <property type="entry name" value="HAD_sf"/>
</dbReference>
<dbReference type="InterPro" id="IPR036412">
    <property type="entry name" value="HAD-like_sf"/>
</dbReference>
<dbReference type="InterPro" id="IPR023298">
    <property type="entry name" value="ATPase_P-typ_TM_dom_sf"/>
</dbReference>
<keyword evidence="6 10" id="KW-0067">ATP-binding</keyword>
<feature type="transmembrane region" description="Helical" evidence="10">
    <location>
        <begin position="463"/>
        <end position="489"/>
    </location>
</feature>
<comment type="similarity">
    <text evidence="2 10">Belongs to the cation transport ATPase (P-type) (TC 3.A.3) family. Type IB subfamily.</text>
</comment>
<dbReference type="PROSITE" id="PS50846">
    <property type="entry name" value="HMA_2"/>
    <property type="match status" value="1"/>
</dbReference>
<dbReference type="InterPro" id="IPR059000">
    <property type="entry name" value="ATPase_P-type_domA"/>
</dbReference>
<dbReference type="NCBIfam" id="TIGR01525">
    <property type="entry name" value="ATPase-IB_hvy"/>
    <property type="match status" value="1"/>
</dbReference>
<evidence type="ECO:0000256" key="6">
    <source>
        <dbReference type="ARBA" id="ARBA00022840"/>
    </source>
</evidence>
<feature type="compositionally biased region" description="Low complexity" evidence="11">
    <location>
        <begin position="264"/>
        <end position="274"/>
    </location>
</feature>
<dbReference type="GO" id="GO:0016887">
    <property type="term" value="F:ATP hydrolysis activity"/>
    <property type="evidence" value="ECO:0007669"/>
    <property type="project" value="InterPro"/>
</dbReference>
<dbReference type="GO" id="GO:0019829">
    <property type="term" value="F:ATPase-coupled monoatomic cation transmembrane transporter activity"/>
    <property type="evidence" value="ECO:0007669"/>
    <property type="project" value="InterPro"/>
</dbReference>
<comment type="subcellular location">
    <subcellularLocation>
        <location evidence="1">Membrane</location>
        <topology evidence="1">Multi-pass membrane protein</topology>
    </subcellularLocation>
</comment>
<evidence type="ECO:0000313" key="13">
    <source>
        <dbReference type="EMBL" id="CAD8701967.1"/>
    </source>
</evidence>
<feature type="transmembrane region" description="Helical" evidence="10">
    <location>
        <begin position="1003"/>
        <end position="1021"/>
    </location>
</feature>
<dbReference type="PANTHER" id="PTHR48085:SF5">
    <property type="entry name" value="CADMIUM_ZINC-TRANSPORTING ATPASE HMA4-RELATED"/>
    <property type="match status" value="1"/>
</dbReference>
<dbReference type="GO" id="GO:0005524">
    <property type="term" value="F:ATP binding"/>
    <property type="evidence" value="ECO:0007669"/>
    <property type="project" value="UniProtKB-UniRule"/>
</dbReference>
<feature type="region of interest" description="Disordered" evidence="11">
    <location>
        <begin position="208"/>
        <end position="231"/>
    </location>
</feature>
<dbReference type="SUPFAM" id="SSF81665">
    <property type="entry name" value="Calcium ATPase, transmembrane domain M"/>
    <property type="match status" value="1"/>
</dbReference>
<evidence type="ECO:0000256" key="3">
    <source>
        <dbReference type="ARBA" id="ARBA00022692"/>
    </source>
</evidence>
<feature type="compositionally biased region" description="Basic and acidic residues" evidence="11">
    <location>
        <begin position="1152"/>
        <end position="1162"/>
    </location>
</feature>
<dbReference type="InterPro" id="IPR018303">
    <property type="entry name" value="ATPase_P-typ_P_site"/>
</dbReference>
<keyword evidence="7" id="KW-1278">Translocase</keyword>
<feature type="region of interest" description="Disordered" evidence="11">
    <location>
        <begin position="1106"/>
        <end position="1162"/>
    </location>
</feature>
<dbReference type="InterPro" id="IPR023299">
    <property type="entry name" value="ATPase_P-typ_cyto_dom_N"/>
</dbReference>
<name>A0A7S0X4V0_9CHLO</name>
<feature type="transmembrane region" description="Helical" evidence="10">
    <location>
        <begin position="432"/>
        <end position="451"/>
    </location>
</feature>
<accession>A0A7S0X4V0</accession>
<reference evidence="13" key="1">
    <citation type="submission" date="2021-01" db="EMBL/GenBank/DDBJ databases">
        <authorList>
            <person name="Corre E."/>
            <person name="Pelletier E."/>
            <person name="Niang G."/>
            <person name="Scheremetjew M."/>
            <person name="Finn R."/>
            <person name="Kale V."/>
            <person name="Holt S."/>
            <person name="Cochrane G."/>
            <person name="Meng A."/>
            <person name="Brown T."/>
            <person name="Cohen L."/>
        </authorList>
    </citation>
    <scope>NUCLEOTIDE SEQUENCE</scope>
    <source>
        <strain evidence="13">SL-175</strain>
    </source>
</reference>
<evidence type="ECO:0000256" key="9">
    <source>
        <dbReference type="ARBA" id="ARBA00023136"/>
    </source>
</evidence>
<dbReference type="FunFam" id="2.70.150.10:FF:000002">
    <property type="entry name" value="Copper-transporting ATPase 1, putative"/>
    <property type="match status" value="1"/>
</dbReference>
<dbReference type="GO" id="GO:0016020">
    <property type="term" value="C:membrane"/>
    <property type="evidence" value="ECO:0007669"/>
    <property type="project" value="UniProtKB-SubCell"/>
</dbReference>
<keyword evidence="3 10" id="KW-0812">Transmembrane</keyword>
<dbReference type="SUPFAM" id="SSF56784">
    <property type="entry name" value="HAD-like"/>
    <property type="match status" value="1"/>
</dbReference>
<dbReference type="AlphaFoldDB" id="A0A7S0X4V0"/>
<dbReference type="PRINTS" id="PR00119">
    <property type="entry name" value="CATATPASE"/>
</dbReference>
<evidence type="ECO:0000256" key="1">
    <source>
        <dbReference type="ARBA" id="ARBA00004141"/>
    </source>
</evidence>
<protein>
    <recommendedName>
        <fullName evidence="12">HMA domain-containing protein</fullName>
    </recommendedName>
</protein>
<dbReference type="PANTHER" id="PTHR48085">
    <property type="entry name" value="CADMIUM/ZINC-TRANSPORTING ATPASE HMA2-RELATED"/>
    <property type="match status" value="1"/>
</dbReference>
<evidence type="ECO:0000256" key="2">
    <source>
        <dbReference type="ARBA" id="ARBA00006024"/>
    </source>
</evidence>
<sequence>MGPPPDDITTVETMATVPTPTLVPVPVSAPALVAAARGGSCSGCEFVSPCVEQGLCLDPTVLRLSPGGDGQGQAFLIEGQLVVAGPDGTWMPTALPATHYAGAGAAGPSTDNPDPANFLSGPEVAALGLPASPAEARAFLLRSNADTVPHGDHVDFVVGDRLIHIVAASDNASSHCGTDCSGHGHASGPAVMDHGRLNIARNRLAADAGTDGASSSASNGTGPSAASTRASKASAIPRSAIGGGRYQPLVAPASVVVGDDAAAANKKNPDATAPRGKGSTPTEDLTSVDGMHLALTIEHAGGAEVSTHTRLKVSGICCPSEVPLIHSILDRMPGVRGVKVIVPTKTVLVEHAAIAAPTASIIDALNAARLQASLASANAAPAGGGADASDLNKCCGGNVAGNLPPPAILLACFLLAISLFHYMGGDAEHLRWVALGAVVVGIPGIALKAVGSLRNGVVDINTLMTVAVGGAVALQDFGEAAAVVALFGVSEWLEERAMGRASTAMGAVMALRPESATRLSHPDVSVPVEEVAVGEVVLVKPGEKVPLDGIVVGGSSAVDEAALTGESVPVPKGVGATVFGGTVNQGGQLEVRVTAPAADSAVARLVRLVEEAQAARSNVERMVETFAKHYTPVVIVAAVLLATIPFALGHRGLDYVYKACVLLVVACPCALVLSTPVVAVCGLTRAARRGMLVKGSAHLERLGRLQTICVDKTGTLTEGRFALVEAQLATPRVTGAKPRPALGAGALLRWACALEARASHPVAAAVLAGSGAAVRIAAKQCKVVDFETLPGEGARAMVDGKLVEIGGPALAKRRGWVAADPALGAATAAWEVGGATAIWVGVDGDVAGALRCEDALRATAAGAVEKLRKMGCEVIMLTGDNHGSALRVAAATGIPLADVHAGLSPANKMQDVVARVVQLEARAGGAGSLRRRFVGRGTLAMVGDGINDAPALGAADVGIAMGVAGAAAAMETADVALLTNDLSRVAETIAIGRLCLTKIRQNIIFSIVTKGIVLVLSLMGYTGLWEAVVFDVGTALAVILNGMTVLKAGPEEKAAAEGGVKTAHSHAHSHGGKQCAGNHFKTEAAAKKALGVGVRSAASGDALELAEQGAGEAPAPVHGHGHSHAAAAKDKQVSSHNNLSKPPPPPPAQALVKKDSCQTKKC</sequence>
<evidence type="ECO:0000259" key="12">
    <source>
        <dbReference type="PROSITE" id="PS50846"/>
    </source>
</evidence>
<dbReference type="InterPro" id="IPR027256">
    <property type="entry name" value="P-typ_ATPase_IB"/>
</dbReference>
<proteinExistence type="inferred from homology"/>
<evidence type="ECO:0000256" key="7">
    <source>
        <dbReference type="ARBA" id="ARBA00022967"/>
    </source>
</evidence>
<evidence type="ECO:0000256" key="11">
    <source>
        <dbReference type="SAM" id="MobiDB-lite"/>
    </source>
</evidence>
<dbReference type="InterPro" id="IPR051014">
    <property type="entry name" value="Cation_Transport_ATPase_IB"/>
</dbReference>
<evidence type="ECO:0000256" key="4">
    <source>
        <dbReference type="ARBA" id="ARBA00022723"/>
    </source>
</evidence>
<evidence type="ECO:0000256" key="5">
    <source>
        <dbReference type="ARBA" id="ARBA00022741"/>
    </source>
</evidence>
<keyword evidence="4 10" id="KW-0479">Metal-binding</keyword>
<feature type="transmembrane region" description="Helical" evidence="10">
    <location>
        <begin position="655"/>
        <end position="684"/>
    </location>
</feature>
<feature type="domain" description="HMA" evidence="12">
    <location>
        <begin position="307"/>
        <end position="373"/>
    </location>
</feature>
<dbReference type="Pfam" id="PF00122">
    <property type="entry name" value="E1-E2_ATPase"/>
    <property type="match status" value="1"/>
</dbReference>
<evidence type="ECO:0000256" key="8">
    <source>
        <dbReference type="ARBA" id="ARBA00022989"/>
    </source>
</evidence>
<dbReference type="SFLD" id="SFLDF00027">
    <property type="entry name" value="p-type_atpase"/>
    <property type="match status" value="1"/>
</dbReference>
<gene>
    <name evidence="13" type="ORF">MANT1106_LOCUS4649</name>
</gene>
<organism evidence="13">
    <name type="scientific">Mantoniella antarctica</name>
    <dbReference type="NCBI Taxonomy" id="81844"/>
    <lineage>
        <taxon>Eukaryota</taxon>
        <taxon>Viridiplantae</taxon>
        <taxon>Chlorophyta</taxon>
        <taxon>Mamiellophyceae</taxon>
        <taxon>Mamiellales</taxon>
        <taxon>Mamiellaceae</taxon>
        <taxon>Mantoniella</taxon>
    </lineage>
</organism>
<keyword evidence="9 10" id="KW-0472">Membrane</keyword>
<dbReference type="InterPro" id="IPR036163">
    <property type="entry name" value="HMA_dom_sf"/>
</dbReference>
<dbReference type="SFLD" id="SFLDG00002">
    <property type="entry name" value="C1.7:_P-type_atpase_like"/>
    <property type="match status" value="1"/>
</dbReference>
<dbReference type="Gene3D" id="3.40.1110.10">
    <property type="entry name" value="Calcium-transporting ATPase, cytoplasmic domain N"/>
    <property type="match status" value="1"/>
</dbReference>
<dbReference type="PROSITE" id="PS00154">
    <property type="entry name" value="ATPASE_E1_E2"/>
    <property type="match status" value="1"/>
</dbReference>
<feature type="region of interest" description="Disordered" evidence="11">
    <location>
        <begin position="264"/>
        <end position="284"/>
    </location>
</feature>
<dbReference type="SFLD" id="SFLDS00003">
    <property type="entry name" value="Haloacid_Dehalogenase"/>
    <property type="match status" value="1"/>
</dbReference>
<dbReference type="NCBIfam" id="TIGR01494">
    <property type="entry name" value="ATPase_P-type"/>
    <property type="match status" value="2"/>
</dbReference>
<dbReference type="Gene3D" id="2.70.150.10">
    <property type="entry name" value="Calcium-transporting ATPase, cytoplasmic transduction domain A"/>
    <property type="match status" value="1"/>
</dbReference>
<keyword evidence="8 10" id="KW-1133">Transmembrane helix</keyword>
<keyword evidence="5 10" id="KW-0547">Nucleotide-binding</keyword>
<dbReference type="Gene3D" id="3.30.70.100">
    <property type="match status" value="1"/>
</dbReference>
<dbReference type="InterPro" id="IPR008250">
    <property type="entry name" value="ATPase_P-typ_transduc_dom_A_sf"/>
</dbReference>
<dbReference type="SUPFAM" id="SSF55008">
    <property type="entry name" value="HMA, heavy metal-associated domain"/>
    <property type="match status" value="1"/>
</dbReference>
<feature type="transmembrane region" description="Helical" evidence="10">
    <location>
        <begin position="630"/>
        <end position="649"/>
    </location>
</feature>
<feature type="transmembrane region" description="Helical" evidence="10">
    <location>
        <begin position="403"/>
        <end position="420"/>
    </location>
</feature>
<dbReference type="InterPro" id="IPR001757">
    <property type="entry name" value="P_typ_ATPase"/>
</dbReference>
<dbReference type="Gene3D" id="3.40.50.1000">
    <property type="entry name" value="HAD superfamily/HAD-like"/>
    <property type="match status" value="1"/>
</dbReference>
<evidence type="ECO:0000256" key="10">
    <source>
        <dbReference type="RuleBase" id="RU362081"/>
    </source>
</evidence>
<feature type="compositionally biased region" description="Low complexity" evidence="11">
    <location>
        <begin position="1106"/>
        <end position="1118"/>
    </location>
</feature>
<dbReference type="InterPro" id="IPR006121">
    <property type="entry name" value="HMA_dom"/>
</dbReference>
<dbReference type="SUPFAM" id="SSF81653">
    <property type="entry name" value="Calcium ATPase, transduction domain A"/>
    <property type="match status" value="1"/>
</dbReference>
<dbReference type="InterPro" id="IPR044492">
    <property type="entry name" value="P_typ_ATPase_HD_dom"/>
</dbReference>
<dbReference type="Pfam" id="PF00702">
    <property type="entry name" value="Hydrolase"/>
    <property type="match status" value="1"/>
</dbReference>